<organism evidence="5 6">
    <name type="scientific">Cupriavidus alkaliphilus</name>
    <dbReference type="NCBI Taxonomy" id="942866"/>
    <lineage>
        <taxon>Bacteria</taxon>
        <taxon>Pseudomonadati</taxon>
        <taxon>Pseudomonadota</taxon>
        <taxon>Betaproteobacteria</taxon>
        <taxon>Burkholderiales</taxon>
        <taxon>Burkholderiaceae</taxon>
        <taxon>Cupriavidus</taxon>
    </lineage>
</organism>
<name>A0A7W4YQA7_9BURK</name>
<evidence type="ECO:0000256" key="2">
    <source>
        <dbReference type="SAM" id="SignalP"/>
    </source>
</evidence>
<dbReference type="Gene3D" id="2.60.40.1610">
    <property type="entry name" value="Domain of unknown function DUF1254"/>
    <property type="match status" value="1"/>
</dbReference>
<feature type="compositionally biased region" description="Polar residues" evidence="1">
    <location>
        <begin position="439"/>
        <end position="450"/>
    </location>
</feature>
<dbReference type="PANTHER" id="PTHR36509">
    <property type="entry name" value="BLL3101 PROTEIN"/>
    <property type="match status" value="1"/>
</dbReference>
<gene>
    <name evidence="5" type="ORF">FHX61_001951</name>
</gene>
<comment type="caution">
    <text evidence="5">The sequence shown here is derived from an EMBL/GenBank/DDBJ whole genome shotgun (WGS) entry which is preliminary data.</text>
</comment>
<dbReference type="InterPro" id="IPR037050">
    <property type="entry name" value="DUF1254_sf"/>
</dbReference>
<keyword evidence="2" id="KW-0732">Signal</keyword>
<dbReference type="Gene3D" id="2.60.120.600">
    <property type="entry name" value="Domain of unknown function DUF1214, C-terminal domain"/>
    <property type="match status" value="1"/>
</dbReference>
<dbReference type="InterPro" id="IPR010679">
    <property type="entry name" value="DUF1254"/>
</dbReference>
<feature type="signal peptide" evidence="2">
    <location>
        <begin position="1"/>
        <end position="31"/>
    </location>
</feature>
<feature type="domain" description="DUF1254" evidence="4">
    <location>
        <begin position="117"/>
        <end position="236"/>
    </location>
</feature>
<dbReference type="SUPFAM" id="SSF160935">
    <property type="entry name" value="VPA0735-like"/>
    <property type="match status" value="1"/>
</dbReference>
<dbReference type="InterPro" id="IPR037049">
    <property type="entry name" value="DUF1214_C_sf"/>
</dbReference>
<evidence type="ECO:0000259" key="3">
    <source>
        <dbReference type="Pfam" id="PF06742"/>
    </source>
</evidence>
<dbReference type="Proteomes" id="UP000578036">
    <property type="component" value="Unassembled WGS sequence"/>
</dbReference>
<protein>
    <recommendedName>
        <fullName evidence="7">DUF1254 domain-containing protein</fullName>
    </recommendedName>
</protein>
<proteinExistence type="predicted"/>
<evidence type="ECO:0000313" key="6">
    <source>
        <dbReference type="Proteomes" id="UP000578036"/>
    </source>
</evidence>
<accession>A0A7W4YQA7</accession>
<dbReference type="Gene3D" id="1.10.3360.10">
    <property type="entry name" value="VPA0735-like domain"/>
    <property type="match status" value="1"/>
</dbReference>
<evidence type="ECO:0000256" key="1">
    <source>
        <dbReference type="SAM" id="MobiDB-lite"/>
    </source>
</evidence>
<evidence type="ECO:0000259" key="4">
    <source>
        <dbReference type="Pfam" id="PF06863"/>
    </source>
</evidence>
<evidence type="ECO:0008006" key="7">
    <source>
        <dbReference type="Google" id="ProtNLM"/>
    </source>
</evidence>
<sequence length="509" mass="56326">MPNGPHRSPRVLMRAVLAVAIAMLVTVPARAEQRTYKMTTPIPPQITTPDKVETRIGTLRFFDGVPTEDTAARVYDQLDFSRGIEAFLNGIPGASMVALRTGSRAVGAVNGTIGIFQDLMDSRSLYLTANTESIYYATWIDLRNGPIVIESPPGVLGVVNDFWFRYVADLGNAGPDKGKGGKYLILPPDYKGTVPKGYFTFKSPTYGNLVLGRGFMKDGSTRAAVDSIRQHMRVYPLAEAGRPHAPKFVELSGREMNTVHANDFSFFSEVDQIIQEEPEDSYGPDMMGIFNAIGLVKGQPFAPDARMKKILTDAVATGNAIARSIDFRNRAKEAKIYPDAHWNTPFIGGSYEWLTRGGARNFDARTLFFYAATVNTPAMAVAMPGVGSQYATANLDASGQPFDGAKTYRLRVPAKVPVKDFWSVVLYDTQTRSMLQTDQRFPSLSSQTRPKANPDGSVDVYFSPERPANVENWVQTVPGKSWFTIFRLYGPLQPWFDKTWKLPDIQRVG</sequence>
<keyword evidence="6" id="KW-1185">Reference proteome</keyword>
<feature type="chain" id="PRO_5030557491" description="DUF1254 domain-containing protein" evidence="2">
    <location>
        <begin position="32"/>
        <end position="509"/>
    </location>
</feature>
<feature type="domain" description="DUF1214" evidence="3">
    <location>
        <begin position="388"/>
        <end position="492"/>
    </location>
</feature>
<dbReference type="Pfam" id="PF06742">
    <property type="entry name" value="DUF1214"/>
    <property type="match status" value="1"/>
</dbReference>
<feature type="region of interest" description="Disordered" evidence="1">
    <location>
        <begin position="439"/>
        <end position="459"/>
    </location>
</feature>
<dbReference type="InterPro" id="IPR010621">
    <property type="entry name" value="DUF1214"/>
</dbReference>
<reference evidence="5 6" key="1">
    <citation type="submission" date="2020-08" db="EMBL/GenBank/DDBJ databases">
        <title>Genomic Encyclopedia of Type Strains, Phase IV (KMG-V): Genome sequencing to study the core and pangenomes of soil and plant-associated prokaryotes.</title>
        <authorList>
            <person name="Whitman W."/>
        </authorList>
    </citation>
    <scope>NUCLEOTIDE SEQUENCE [LARGE SCALE GENOMIC DNA]</scope>
    <source>
        <strain evidence="5 6">SLV-2362</strain>
    </source>
</reference>
<evidence type="ECO:0000313" key="5">
    <source>
        <dbReference type="EMBL" id="MBB3007303.1"/>
    </source>
</evidence>
<dbReference type="PANTHER" id="PTHR36509:SF3">
    <property type="entry name" value="SIGNAL PEPTIDE PROTEIN"/>
    <property type="match status" value="1"/>
</dbReference>
<dbReference type="RefSeq" id="WP_260153655.1">
    <property type="nucleotide sequence ID" value="NZ_JACHWF010000002.1"/>
</dbReference>
<dbReference type="AlphaFoldDB" id="A0A7W4YQA7"/>
<dbReference type="Pfam" id="PF06863">
    <property type="entry name" value="DUF1254"/>
    <property type="match status" value="1"/>
</dbReference>
<dbReference type="EMBL" id="JACHWF010000002">
    <property type="protein sequence ID" value="MBB3007303.1"/>
    <property type="molecule type" value="Genomic_DNA"/>
</dbReference>